<organism evidence="1 2">
    <name type="scientific">Trichuris suis</name>
    <name type="common">pig whipworm</name>
    <dbReference type="NCBI Taxonomy" id="68888"/>
    <lineage>
        <taxon>Eukaryota</taxon>
        <taxon>Metazoa</taxon>
        <taxon>Ecdysozoa</taxon>
        <taxon>Nematoda</taxon>
        <taxon>Enoplea</taxon>
        <taxon>Dorylaimia</taxon>
        <taxon>Trichinellida</taxon>
        <taxon>Trichuridae</taxon>
        <taxon>Trichuris</taxon>
    </lineage>
</organism>
<proteinExistence type="predicted"/>
<protein>
    <submittedName>
        <fullName evidence="1">Uncharacterized protein</fullName>
    </submittedName>
</protein>
<reference evidence="1 2" key="1">
    <citation type="journal article" date="2014" name="Nat. Genet.">
        <title>Genome and transcriptome of the porcine whipworm Trichuris suis.</title>
        <authorList>
            <person name="Jex A.R."/>
            <person name="Nejsum P."/>
            <person name="Schwarz E.M."/>
            <person name="Hu L."/>
            <person name="Young N.D."/>
            <person name="Hall R.S."/>
            <person name="Korhonen P.K."/>
            <person name="Liao S."/>
            <person name="Thamsborg S."/>
            <person name="Xia J."/>
            <person name="Xu P."/>
            <person name="Wang S."/>
            <person name="Scheerlinck J.P."/>
            <person name="Hofmann A."/>
            <person name="Sternberg P.W."/>
            <person name="Wang J."/>
            <person name="Gasser R.B."/>
        </authorList>
    </citation>
    <scope>NUCLEOTIDE SEQUENCE [LARGE SCALE GENOMIC DNA]</scope>
    <source>
        <strain evidence="1">DCEP-RM93M</strain>
    </source>
</reference>
<keyword evidence="2" id="KW-1185">Reference proteome</keyword>
<name>A0A085LTT7_9BILA</name>
<accession>A0A085LTT7</accession>
<dbReference type="Proteomes" id="UP000030764">
    <property type="component" value="Unassembled WGS sequence"/>
</dbReference>
<evidence type="ECO:0000313" key="1">
    <source>
        <dbReference type="EMBL" id="KFD48383.1"/>
    </source>
</evidence>
<dbReference type="EMBL" id="KL363295">
    <property type="protein sequence ID" value="KFD48383.1"/>
    <property type="molecule type" value="Genomic_DNA"/>
</dbReference>
<gene>
    <name evidence="1" type="ORF">M513_10735</name>
</gene>
<evidence type="ECO:0000313" key="2">
    <source>
        <dbReference type="Proteomes" id="UP000030764"/>
    </source>
</evidence>
<dbReference type="AlphaFoldDB" id="A0A085LTT7"/>
<sequence>MKSNARLCVGGLAVTNFVGEIQMRKKLRKEKNAPTSRLTLSHGDREGMEDHAFALSTGLPNC</sequence>